<evidence type="ECO:0000313" key="2">
    <source>
        <dbReference type="Proteomes" id="UP000237839"/>
    </source>
</evidence>
<keyword evidence="2" id="KW-1185">Reference proteome</keyword>
<organism evidence="1 2">
    <name type="scientific">Solimicrobium silvestre</name>
    <dbReference type="NCBI Taxonomy" id="2099400"/>
    <lineage>
        <taxon>Bacteria</taxon>
        <taxon>Pseudomonadati</taxon>
        <taxon>Pseudomonadota</taxon>
        <taxon>Betaproteobacteria</taxon>
        <taxon>Burkholderiales</taxon>
        <taxon>Oxalobacteraceae</taxon>
        <taxon>Solimicrobium</taxon>
    </lineage>
</organism>
<dbReference type="Proteomes" id="UP000237839">
    <property type="component" value="Unassembled WGS sequence"/>
</dbReference>
<evidence type="ECO:0008006" key="3">
    <source>
        <dbReference type="Google" id="ProtNLM"/>
    </source>
</evidence>
<dbReference type="EMBL" id="PUGF01000006">
    <property type="protein sequence ID" value="PRC93543.1"/>
    <property type="molecule type" value="Genomic_DNA"/>
</dbReference>
<dbReference type="AlphaFoldDB" id="A0A2S9H0R1"/>
<reference evidence="1 2" key="1">
    <citation type="submission" date="2018-02" db="EMBL/GenBank/DDBJ databases">
        <title>Solimicrobium silvestre gen. nov., sp. nov., isolated from alpine forest soil.</title>
        <authorList>
            <person name="Margesin R."/>
            <person name="Albuquerque L."/>
            <person name="Zhang D.-C."/>
            <person name="Froufe H.J.C."/>
            <person name="Severino R."/>
            <person name="Roxo I."/>
            <person name="Egas C."/>
            <person name="Da Costa M.S."/>
        </authorList>
    </citation>
    <scope>NUCLEOTIDE SEQUENCE [LARGE SCALE GENOMIC DNA]</scope>
    <source>
        <strain evidence="1 2">S20-91</strain>
    </source>
</reference>
<dbReference type="PROSITE" id="PS51257">
    <property type="entry name" value="PROKAR_LIPOPROTEIN"/>
    <property type="match status" value="1"/>
</dbReference>
<evidence type="ECO:0000313" key="1">
    <source>
        <dbReference type="EMBL" id="PRC93543.1"/>
    </source>
</evidence>
<proteinExistence type="predicted"/>
<name>A0A2S9H0R1_9BURK</name>
<gene>
    <name evidence="1" type="ORF">S2091_1544</name>
</gene>
<protein>
    <recommendedName>
        <fullName evidence="3">Lipoprotein</fullName>
    </recommendedName>
</protein>
<accession>A0A2S9H0R1</accession>
<comment type="caution">
    <text evidence="1">The sequence shown here is derived from an EMBL/GenBank/DDBJ whole genome shotgun (WGS) entry which is preliminary data.</text>
</comment>
<sequence length="150" mass="15837">MTINQMKSAILALAVAAATSISGCGSDKSEFVIIADDNCGINAPLGNTPFNRQTDLLPWGWAFDKATGTVPDQIFMQIISEDHKSSTKATMKRASRPDVAKAFGLPIDMAGYGGQIEVKNLPAGTYSVSIVQTSGNKTIVCTSPSKIILN</sequence>